<keyword evidence="5 10" id="KW-0547">Nucleotide-binding</keyword>
<evidence type="ECO:0000313" key="11">
    <source>
        <dbReference type="EMBL" id="WNM23593.1"/>
    </source>
</evidence>
<dbReference type="AlphaFoldDB" id="A0AA96J716"/>
<keyword evidence="6 10" id="KW-0418">Kinase</keyword>
<evidence type="ECO:0000256" key="9">
    <source>
        <dbReference type="ARBA" id="ARBA00048090"/>
    </source>
</evidence>
<evidence type="ECO:0000256" key="8">
    <source>
        <dbReference type="ARBA" id="ARBA00023064"/>
    </source>
</evidence>
<dbReference type="InterPro" id="IPR006001">
    <property type="entry name" value="Therm_gnt_kin"/>
</dbReference>
<comment type="catalytic activity">
    <reaction evidence="9 10">
        <text>D-gluconate + ATP = 6-phospho-D-gluconate + ADP + H(+)</text>
        <dbReference type="Rhea" id="RHEA:19433"/>
        <dbReference type="ChEBI" id="CHEBI:15378"/>
        <dbReference type="ChEBI" id="CHEBI:18391"/>
        <dbReference type="ChEBI" id="CHEBI:30616"/>
        <dbReference type="ChEBI" id="CHEBI:58759"/>
        <dbReference type="ChEBI" id="CHEBI:456216"/>
        <dbReference type="EC" id="2.7.1.12"/>
    </reaction>
</comment>
<dbReference type="GO" id="GO:0046316">
    <property type="term" value="F:gluconokinase activity"/>
    <property type="evidence" value="ECO:0007669"/>
    <property type="project" value="UniProtKB-EC"/>
</dbReference>
<evidence type="ECO:0000256" key="6">
    <source>
        <dbReference type="ARBA" id="ARBA00022777"/>
    </source>
</evidence>
<evidence type="ECO:0000256" key="7">
    <source>
        <dbReference type="ARBA" id="ARBA00022840"/>
    </source>
</evidence>
<sequence length="169" mass="18411">MAEHLVVMGVSGSGKTTVARILAHRLGWVMAEGDEFHPDSNIEKMSAGVPLTDDDRRPWLREIADWIGATDAQGSPSVVACSALRREYRDILREAPGHIRFVHLAGTAELLESRIQARADHFMPATLLDSQLESLEPLEDDEEGVVVSVTGRPEDVAATAFTRLGLSTP</sequence>
<gene>
    <name evidence="11" type="ORF">RN606_09470</name>
</gene>
<evidence type="ECO:0000256" key="3">
    <source>
        <dbReference type="ARBA" id="ARBA00012054"/>
    </source>
</evidence>
<evidence type="ECO:0000256" key="4">
    <source>
        <dbReference type="ARBA" id="ARBA00022679"/>
    </source>
</evidence>
<comment type="similarity">
    <text evidence="2 10">Belongs to the gluconokinase GntK/GntV family.</text>
</comment>
<keyword evidence="8" id="KW-0311">Gluconate utilization</keyword>
<dbReference type="SUPFAM" id="SSF52540">
    <property type="entry name" value="P-loop containing nucleoside triphosphate hydrolases"/>
    <property type="match status" value="1"/>
</dbReference>
<keyword evidence="12" id="KW-1185">Reference proteome</keyword>
<dbReference type="NCBIfam" id="TIGR01313">
    <property type="entry name" value="therm_gnt_kin"/>
    <property type="match status" value="1"/>
</dbReference>
<comment type="pathway">
    <text evidence="1">Carbohydrate acid metabolism.</text>
</comment>
<protein>
    <recommendedName>
        <fullName evidence="3 10">Gluconokinase</fullName>
        <ecNumber evidence="3 10">2.7.1.12</ecNumber>
    </recommendedName>
</protein>
<organism evidence="11 12">
    <name type="scientific">Demequina capsici</name>
    <dbReference type="NCBI Taxonomy" id="3075620"/>
    <lineage>
        <taxon>Bacteria</taxon>
        <taxon>Bacillati</taxon>
        <taxon>Actinomycetota</taxon>
        <taxon>Actinomycetes</taxon>
        <taxon>Micrococcales</taxon>
        <taxon>Demequinaceae</taxon>
        <taxon>Demequina</taxon>
    </lineage>
</organism>
<evidence type="ECO:0000256" key="5">
    <source>
        <dbReference type="ARBA" id="ARBA00022741"/>
    </source>
</evidence>
<reference evidence="11 12" key="1">
    <citation type="submission" date="2023-09" db="EMBL/GenBank/DDBJ databases">
        <title>Demequina sp. a novel bacteria isolated from Capsicum annuum.</title>
        <authorList>
            <person name="Humaira Z."/>
            <person name="Lee J."/>
            <person name="Cho D."/>
        </authorList>
    </citation>
    <scope>NUCLEOTIDE SEQUENCE [LARGE SCALE GENOMIC DNA]</scope>
    <source>
        <strain evidence="11 12">OYTSA14</strain>
    </source>
</reference>
<evidence type="ECO:0000256" key="10">
    <source>
        <dbReference type="RuleBase" id="RU363066"/>
    </source>
</evidence>
<dbReference type="PANTHER" id="PTHR43442:SF3">
    <property type="entry name" value="GLUCONOKINASE-RELATED"/>
    <property type="match status" value="1"/>
</dbReference>
<keyword evidence="7 10" id="KW-0067">ATP-binding</keyword>
<dbReference type="GO" id="GO:0019521">
    <property type="term" value="P:D-gluconate metabolic process"/>
    <property type="evidence" value="ECO:0007669"/>
    <property type="project" value="UniProtKB-KW"/>
</dbReference>
<accession>A0AA96J716</accession>
<dbReference type="GO" id="GO:0005524">
    <property type="term" value="F:ATP binding"/>
    <property type="evidence" value="ECO:0007669"/>
    <property type="project" value="UniProtKB-KW"/>
</dbReference>
<evidence type="ECO:0000256" key="1">
    <source>
        <dbReference type="ARBA" id="ARBA00004761"/>
    </source>
</evidence>
<dbReference type="FunFam" id="3.40.50.300:FF:000522">
    <property type="entry name" value="Gluconokinase"/>
    <property type="match status" value="1"/>
</dbReference>
<keyword evidence="4 10" id="KW-0808">Transferase</keyword>
<dbReference type="InterPro" id="IPR027417">
    <property type="entry name" value="P-loop_NTPase"/>
</dbReference>
<dbReference type="CDD" id="cd02021">
    <property type="entry name" value="GntK"/>
    <property type="match status" value="1"/>
</dbReference>
<dbReference type="GO" id="GO:0005737">
    <property type="term" value="C:cytoplasm"/>
    <property type="evidence" value="ECO:0007669"/>
    <property type="project" value="TreeGrafter"/>
</dbReference>
<dbReference type="EC" id="2.7.1.12" evidence="3 10"/>
<dbReference type="RefSeq" id="WP_313496618.1">
    <property type="nucleotide sequence ID" value="NZ_CP134879.1"/>
</dbReference>
<evidence type="ECO:0000256" key="2">
    <source>
        <dbReference type="ARBA" id="ARBA00008420"/>
    </source>
</evidence>
<dbReference type="Pfam" id="PF13671">
    <property type="entry name" value="AAA_33"/>
    <property type="match status" value="1"/>
</dbReference>
<dbReference type="EMBL" id="CP134879">
    <property type="protein sequence ID" value="WNM23593.1"/>
    <property type="molecule type" value="Genomic_DNA"/>
</dbReference>
<dbReference type="Gene3D" id="3.40.50.300">
    <property type="entry name" value="P-loop containing nucleotide triphosphate hydrolases"/>
    <property type="match status" value="1"/>
</dbReference>
<dbReference type="Proteomes" id="UP001304125">
    <property type="component" value="Chromosome"/>
</dbReference>
<dbReference type="PANTHER" id="PTHR43442">
    <property type="entry name" value="GLUCONOKINASE-RELATED"/>
    <property type="match status" value="1"/>
</dbReference>
<evidence type="ECO:0000313" key="12">
    <source>
        <dbReference type="Proteomes" id="UP001304125"/>
    </source>
</evidence>
<proteinExistence type="inferred from homology"/>
<name>A0AA96J716_9MICO</name>